<accession>B4VVM1</accession>
<dbReference type="InterPro" id="IPR011330">
    <property type="entry name" value="Glyco_hydro/deAcase_b/a-brl"/>
</dbReference>
<dbReference type="PANTHER" id="PTHR36306">
    <property type="entry name" value="ALPHA-AMYLASE-RELATED-RELATED"/>
    <property type="match status" value="1"/>
</dbReference>
<evidence type="ECO:0008006" key="3">
    <source>
        <dbReference type="Google" id="ProtNLM"/>
    </source>
</evidence>
<dbReference type="OrthoDB" id="5751423at2"/>
<dbReference type="RefSeq" id="WP_006102613.1">
    <property type="nucleotide sequence ID" value="NZ_DS989855.1"/>
</dbReference>
<keyword evidence="2" id="KW-1185">Reference proteome</keyword>
<dbReference type="HOGENOM" id="CLU_561170_0_0_3"/>
<dbReference type="SUPFAM" id="SSF88713">
    <property type="entry name" value="Glycoside hydrolase/deacetylase"/>
    <property type="match status" value="1"/>
</dbReference>
<dbReference type="Proteomes" id="UP000003835">
    <property type="component" value="Unassembled WGS sequence"/>
</dbReference>
<dbReference type="InterPro" id="IPR052046">
    <property type="entry name" value="GH57_Enzymes"/>
</dbReference>
<evidence type="ECO:0000313" key="1">
    <source>
        <dbReference type="EMBL" id="EDX73849.1"/>
    </source>
</evidence>
<sequence>MSAVTSTPNQPALAELREGLPNICGWEENIREVVQQDEPVFLPTTNLRFEDITSGFACALHLHQPTVPAGANGELISNLQYMFEHPQEGDNHNAEPFAGCYRRMGDFIPQLVAEGCNPRIMLDYSGNLLWGFQQMGREDILNNLKRITCDRTYQPYVEWLGTMWSHAVVPSTPIPDIKLHIQAWQHHFAAMFGYDALKRVKGFSPPEMHLPNHPDTLYEYIKALKDCGYRWLMVQEHSLENLDGSGLSQDQKYVPNRLVARNSQGETISITILVKTQGSDTKLVAQMQPYFEAKGRGKQSIGNHSIPSLVTQIADGENGGVMMNEYPRDLFRIYHEIRDQGGGKTGVVPMNGTEYLELLEAAGVNPEEYPPCQAVGQHKIWQRVDLDNITPDAVASAIADLTATDDQFHVDGASWTNDLSWVKGYENVLEPMNQLSAAFHLKYDPLVQQDSSVTQRSDYQQALLYTLLLETSCFRYWGQGMWTDYARELYQRGEAIIKG</sequence>
<name>B4VVM1_9CYAN</name>
<dbReference type="AlphaFoldDB" id="B4VVM1"/>
<evidence type="ECO:0000313" key="2">
    <source>
        <dbReference type="Proteomes" id="UP000003835"/>
    </source>
</evidence>
<dbReference type="PANTHER" id="PTHR36306:SF5">
    <property type="entry name" value="SLR1535 PROTEIN"/>
    <property type="match status" value="1"/>
</dbReference>
<reference evidence="1 2" key="1">
    <citation type="submission" date="2008-07" db="EMBL/GenBank/DDBJ databases">
        <authorList>
            <person name="Tandeau de Marsac N."/>
            <person name="Ferriera S."/>
            <person name="Johnson J."/>
            <person name="Kravitz S."/>
            <person name="Beeson K."/>
            <person name="Sutton G."/>
            <person name="Rogers Y.-H."/>
            <person name="Friedman R."/>
            <person name="Frazier M."/>
            <person name="Venter J.C."/>
        </authorList>
    </citation>
    <scope>NUCLEOTIDE SEQUENCE [LARGE SCALE GENOMIC DNA]</scope>
    <source>
        <strain evidence="1 2">PCC 7420</strain>
    </source>
</reference>
<proteinExistence type="predicted"/>
<dbReference type="GO" id="GO:0005975">
    <property type="term" value="P:carbohydrate metabolic process"/>
    <property type="evidence" value="ECO:0007669"/>
    <property type="project" value="InterPro"/>
</dbReference>
<dbReference type="eggNOG" id="COG1449">
    <property type="taxonomic scope" value="Bacteria"/>
</dbReference>
<dbReference type="EMBL" id="DS989855">
    <property type="protein sequence ID" value="EDX73849.1"/>
    <property type="molecule type" value="Genomic_DNA"/>
</dbReference>
<organism evidence="1 2">
    <name type="scientific">Coleofasciculus chthonoplastes PCC 7420</name>
    <dbReference type="NCBI Taxonomy" id="118168"/>
    <lineage>
        <taxon>Bacteria</taxon>
        <taxon>Bacillati</taxon>
        <taxon>Cyanobacteriota</taxon>
        <taxon>Cyanophyceae</taxon>
        <taxon>Coleofasciculales</taxon>
        <taxon>Coleofasciculaceae</taxon>
        <taxon>Coleofasciculus</taxon>
    </lineage>
</organism>
<dbReference type="STRING" id="118168.MC7420_5729"/>
<protein>
    <recommendedName>
        <fullName evidence="3">Glycosyl hydrolase family 57</fullName>
    </recommendedName>
</protein>
<gene>
    <name evidence="1" type="ORF">MC7420_5729</name>
</gene>
<dbReference type="Gene3D" id="3.20.110.20">
    <property type="match status" value="1"/>
</dbReference>